<feature type="transmembrane region" description="Helical" evidence="5">
    <location>
        <begin position="251"/>
        <end position="268"/>
    </location>
</feature>
<keyword evidence="2 5" id="KW-0812">Transmembrane</keyword>
<evidence type="ECO:0000313" key="7">
    <source>
        <dbReference type="EMBL" id="MSU88642.1"/>
    </source>
</evidence>
<dbReference type="PANTHER" id="PTHR37422">
    <property type="entry name" value="TEICHURONIC ACID BIOSYNTHESIS PROTEIN TUAE"/>
    <property type="match status" value="1"/>
</dbReference>
<dbReference type="Proteomes" id="UP000474957">
    <property type="component" value="Unassembled WGS sequence"/>
</dbReference>
<dbReference type="InterPro" id="IPR007016">
    <property type="entry name" value="O-antigen_ligase-rel_domated"/>
</dbReference>
<name>A0A6L5YXP6_9RHOB</name>
<gene>
    <name evidence="7" type="ORF">GE300_03280</name>
</gene>
<feature type="transmembrane region" description="Helical" evidence="5">
    <location>
        <begin position="50"/>
        <end position="69"/>
    </location>
</feature>
<feature type="transmembrane region" description="Helical" evidence="5">
    <location>
        <begin position="227"/>
        <end position="246"/>
    </location>
</feature>
<feature type="transmembrane region" description="Helical" evidence="5">
    <location>
        <begin position="401"/>
        <end position="419"/>
    </location>
</feature>
<feature type="transmembrane region" description="Helical" evidence="5">
    <location>
        <begin position="20"/>
        <end position="38"/>
    </location>
</feature>
<evidence type="ECO:0000256" key="3">
    <source>
        <dbReference type="ARBA" id="ARBA00022989"/>
    </source>
</evidence>
<dbReference type="AlphaFoldDB" id="A0A6L5YXP6"/>
<evidence type="ECO:0000256" key="5">
    <source>
        <dbReference type="SAM" id="Phobius"/>
    </source>
</evidence>
<feature type="transmembrane region" description="Helical" evidence="5">
    <location>
        <begin position="340"/>
        <end position="361"/>
    </location>
</feature>
<dbReference type="GO" id="GO:0016020">
    <property type="term" value="C:membrane"/>
    <property type="evidence" value="ECO:0007669"/>
    <property type="project" value="UniProtKB-SubCell"/>
</dbReference>
<sequence>MSTAAAGTGSATQTTGLRRLALFYASWPALGALLWLALGDSDPLRNRAPVDFLPIFELVAILMALRTGMRTEWLSAMTRPERLALALFAAVFVWTSAVAIEPLAALERAAPRLLHVFAGISLCWLLSRAAPAAGRALVGALAAQPLVHLPVLVALYLLYLDDPAHNWLGGPVGYWHVRAWGMLLAAALAAGFGLYVRARPAVAGHLAWAVILALLAGLLAFSGTRSGLLGALAGIALGAVLLPGALRRLPVLALAMAAGGALSLLPTPPTRHWGLINGLAETTAADAETRSGGRLSLWSDTIALIGERPWLGWGHDQFRYARPMPPELEVIHPHSAPLQFLFDFGLIGGLALALLLLLLWLRAIGAARREPGAGRTGALMALNALLATAMIDGALYNAETLLAVAICFAVLLASPLASAPEGG</sequence>
<evidence type="ECO:0000256" key="1">
    <source>
        <dbReference type="ARBA" id="ARBA00004141"/>
    </source>
</evidence>
<dbReference type="PANTHER" id="PTHR37422:SF13">
    <property type="entry name" value="LIPOPOLYSACCHARIDE BIOSYNTHESIS PROTEIN PA4999-RELATED"/>
    <property type="match status" value="1"/>
</dbReference>
<keyword evidence="8" id="KW-1185">Reference proteome</keyword>
<comment type="subcellular location">
    <subcellularLocation>
        <location evidence="1">Membrane</location>
        <topology evidence="1">Multi-pass membrane protein</topology>
    </subcellularLocation>
</comment>
<evidence type="ECO:0000313" key="8">
    <source>
        <dbReference type="Proteomes" id="UP000474957"/>
    </source>
</evidence>
<reference evidence="7 8" key="1">
    <citation type="submission" date="2019-10" db="EMBL/GenBank/DDBJ databases">
        <title>Cognatihalovulum marinum gen. nov. sp. nov., a new member of the family Rhodobacteraceae isolated from deep seawater of the Northwest Indian Ocean.</title>
        <authorList>
            <person name="Ruan C."/>
            <person name="Wang J."/>
            <person name="Zheng X."/>
            <person name="Song L."/>
            <person name="Zhu Y."/>
            <person name="Huang Y."/>
            <person name="Lu Z."/>
            <person name="Du W."/>
            <person name="Huang L."/>
            <person name="Dai X."/>
        </authorList>
    </citation>
    <scope>NUCLEOTIDE SEQUENCE [LARGE SCALE GENOMIC DNA]</scope>
    <source>
        <strain evidence="7 8">2CG4</strain>
    </source>
</reference>
<evidence type="ECO:0000256" key="4">
    <source>
        <dbReference type="ARBA" id="ARBA00023136"/>
    </source>
</evidence>
<proteinExistence type="predicted"/>
<evidence type="ECO:0000256" key="2">
    <source>
        <dbReference type="ARBA" id="ARBA00022692"/>
    </source>
</evidence>
<organism evidence="7 8">
    <name type="scientific">Halovulum marinum</name>
    <dbReference type="NCBI Taxonomy" id="2662447"/>
    <lineage>
        <taxon>Bacteria</taxon>
        <taxon>Pseudomonadati</taxon>
        <taxon>Pseudomonadota</taxon>
        <taxon>Alphaproteobacteria</taxon>
        <taxon>Rhodobacterales</taxon>
        <taxon>Paracoccaceae</taxon>
        <taxon>Halovulum</taxon>
    </lineage>
</organism>
<feature type="transmembrane region" description="Helical" evidence="5">
    <location>
        <begin position="137"/>
        <end position="159"/>
    </location>
</feature>
<dbReference type="InterPro" id="IPR051533">
    <property type="entry name" value="WaaL-like"/>
</dbReference>
<dbReference type="Pfam" id="PF04932">
    <property type="entry name" value="Wzy_C"/>
    <property type="match status" value="1"/>
</dbReference>
<feature type="transmembrane region" description="Helical" evidence="5">
    <location>
        <begin position="179"/>
        <end position="196"/>
    </location>
</feature>
<comment type="caution">
    <text evidence="7">The sequence shown here is derived from an EMBL/GenBank/DDBJ whole genome shotgun (WGS) entry which is preliminary data.</text>
</comment>
<feature type="domain" description="O-antigen ligase-related" evidence="6">
    <location>
        <begin position="211"/>
        <end position="352"/>
    </location>
</feature>
<keyword evidence="3 5" id="KW-1133">Transmembrane helix</keyword>
<dbReference type="RefSeq" id="WP_154444898.1">
    <property type="nucleotide sequence ID" value="NZ_WIND01000002.1"/>
</dbReference>
<feature type="transmembrane region" description="Helical" evidence="5">
    <location>
        <begin position="112"/>
        <end position="130"/>
    </location>
</feature>
<protein>
    <recommendedName>
        <fullName evidence="6">O-antigen ligase-related domain-containing protein</fullName>
    </recommendedName>
</protein>
<feature type="transmembrane region" description="Helical" evidence="5">
    <location>
        <begin position="81"/>
        <end position="100"/>
    </location>
</feature>
<accession>A0A6L5YXP6</accession>
<feature type="transmembrane region" description="Helical" evidence="5">
    <location>
        <begin position="203"/>
        <end position="221"/>
    </location>
</feature>
<keyword evidence="4 5" id="KW-0472">Membrane</keyword>
<dbReference type="EMBL" id="WIND01000002">
    <property type="protein sequence ID" value="MSU88642.1"/>
    <property type="molecule type" value="Genomic_DNA"/>
</dbReference>
<evidence type="ECO:0000259" key="6">
    <source>
        <dbReference type="Pfam" id="PF04932"/>
    </source>
</evidence>